<keyword evidence="2" id="KW-1185">Reference proteome</keyword>
<dbReference type="RefSeq" id="WP_078813859.1">
    <property type="nucleotide sequence ID" value="NZ_FUYE01000008.1"/>
</dbReference>
<evidence type="ECO:0000313" key="1">
    <source>
        <dbReference type="EMBL" id="SKA98058.1"/>
    </source>
</evidence>
<dbReference type="AlphaFoldDB" id="A0A1T4Y976"/>
<sequence>MKKLILIQNDYPSTGKSTLAHCCSRYLNQYGAPHQLLSLVDDAGEDRTGRVFDATSLTVDNLLDRLEECPITILEVATGMGEFFEKLYQNEQLDVVLNEASVSLSVVLPVTSDHDSFDSVMEAAEVYSDHAEYTIAHLITSSYEDDDKVWDTSYAARVMDMFEAVELYIPEIGMHLETELRSRHASLNDALLDPMADEHFGKDFTKWMGRVMGQVDSARQYLFGEAFRPTTAPKPAPAKKTRAKAERVL</sequence>
<evidence type="ECO:0000313" key="2">
    <source>
        <dbReference type="Proteomes" id="UP000190774"/>
    </source>
</evidence>
<organism evidence="1 2">
    <name type="scientific">Prosthecobacter debontii</name>
    <dbReference type="NCBI Taxonomy" id="48467"/>
    <lineage>
        <taxon>Bacteria</taxon>
        <taxon>Pseudomonadati</taxon>
        <taxon>Verrucomicrobiota</taxon>
        <taxon>Verrucomicrobiia</taxon>
        <taxon>Verrucomicrobiales</taxon>
        <taxon>Verrucomicrobiaceae</taxon>
        <taxon>Prosthecobacter</taxon>
    </lineage>
</organism>
<accession>A0A1T4Y976</accession>
<gene>
    <name evidence="1" type="ORF">SAMN02745166_02670</name>
</gene>
<dbReference type="STRING" id="48467.SAMN02745166_02670"/>
<dbReference type="EMBL" id="FUYE01000008">
    <property type="protein sequence ID" value="SKA98058.1"/>
    <property type="molecule type" value="Genomic_DNA"/>
</dbReference>
<dbReference type="Proteomes" id="UP000190774">
    <property type="component" value="Unassembled WGS sequence"/>
</dbReference>
<proteinExistence type="predicted"/>
<dbReference type="OrthoDB" id="186714at2"/>
<name>A0A1T4Y976_9BACT</name>
<protein>
    <submittedName>
        <fullName evidence="1">Uncharacterized protein</fullName>
    </submittedName>
</protein>
<reference evidence="2" key="1">
    <citation type="submission" date="2017-02" db="EMBL/GenBank/DDBJ databases">
        <authorList>
            <person name="Varghese N."/>
            <person name="Submissions S."/>
        </authorList>
    </citation>
    <scope>NUCLEOTIDE SEQUENCE [LARGE SCALE GENOMIC DNA]</scope>
    <source>
        <strain evidence="2">ATCC 700200</strain>
    </source>
</reference>